<keyword evidence="3" id="KW-1185">Reference proteome</keyword>
<name>A0ABR3JWH7_9AGAR</name>
<reference evidence="3" key="1">
    <citation type="submission" date="2024-06" db="EMBL/GenBank/DDBJ databases">
        <title>Multi-omics analyses provide insights into the biosynthesis of the anticancer antibiotic pleurotin in Hohenbuehelia grisea.</title>
        <authorList>
            <person name="Weaver J.A."/>
            <person name="Alberti F."/>
        </authorList>
    </citation>
    <scope>NUCLEOTIDE SEQUENCE [LARGE SCALE GENOMIC DNA]</scope>
    <source>
        <strain evidence="3">T-177</strain>
    </source>
</reference>
<evidence type="ECO:0000313" key="3">
    <source>
        <dbReference type="Proteomes" id="UP001556367"/>
    </source>
</evidence>
<proteinExistence type="predicted"/>
<comment type="caution">
    <text evidence="2">The sequence shown here is derived from an EMBL/GenBank/DDBJ whole genome shotgun (WGS) entry which is preliminary data.</text>
</comment>
<accession>A0ABR3JWH7</accession>
<evidence type="ECO:0000313" key="2">
    <source>
        <dbReference type="EMBL" id="KAL0960275.1"/>
    </source>
</evidence>
<feature type="region of interest" description="Disordered" evidence="1">
    <location>
        <begin position="45"/>
        <end position="66"/>
    </location>
</feature>
<protein>
    <submittedName>
        <fullName evidence="2">Uncharacterized protein</fullName>
    </submittedName>
</protein>
<dbReference type="Proteomes" id="UP001556367">
    <property type="component" value="Unassembled WGS sequence"/>
</dbReference>
<gene>
    <name evidence="2" type="ORF">HGRIS_011903</name>
</gene>
<organism evidence="2 3">
    <name type="scientific">Hohenbuehelia grisea</name>
    <dbReference type="NCBI Taxonomy" id="104357"/>
    <lineage>
        <taxon>Eukaryota</taxon>
        <taxon>Fungi</taxon>
        <taxon>Dikarya</taxon>
        <taxon>Basidiomycota</taxon>
        <taxon>Agaricomycotina</taxon>
        <taxon>Agaricomycetes</taxon>
        <taxon>Agaricomycetidae</taxon>
        <taxon>Agaricales</taxon>
        <taxon>Pleurotineae</taxon>
        <taxon>Pleurotaceae</taxon>
        <taxon>Hohenbuehelia</taxon>
    </lineage>
</organism>
<dbReference type="EMBL" id="JASNQZ010000002">
    <property type="protein sequence ID" value="KAL0960275.1"/>
    <property type="molecule type" value="Genomic_DNA"/>
</dbReference>
<sequence length="108" mass="11812">MAHPENKLDISSTHFFSFSDLASFSVAPLASKRFAALRFIVFVPSAPTPPPRRSSQRPVAPSESPHVTTRVSSFGQWVAPHLSLFLSREFIISSFAFLFSASESVVTG</sequence>
<evidence type="ECO:0000256" key="1">
    <source>
        <dbReference type="SAM" id="MobiDB-lite"/>
    </source>
</evidence>